<keyword evidence="3" id="KW-1185">Reference proteome</keyword>
<reference evidence="2" key="2">
    <citation type="submission" date="2015-06" db="UniProtKB">
        <authorList>
            <consortium name="EnsemblPlants"/>
        </authorList>
    </citation>
    <scope>IDENTIFICATION</scope>
    <source>
        <strain evidence="2">DM1-3 516 R44</strain>
    </source>
</reference>
<name>M1E187_SOLTU</name>
<dbReference type="HOGENOM" id="CLU_160995_0_0_1"/>
<dbReference type="InParanoid" id="M1E187"/>
<sequence>MVEIDNYEDSSAQASDDAESSEERIDSGDEKSSRDSRDIGDEDDDPLSLSICAREISAIDKDYTTPTVDNDGATVDVDETLPLAIIDEDLVAVDEYFAEEVNDVVQEMKEGEKEQEEEKMEEK</sequence>
<dbReference type="AlphaFoldDB" id="M1E187"/>
<dbReference type="EnsemblPlants" id="PGSC0003DMT400097709">
    <property type="protein sequence ID" value="PGSC0003DMT400097709"/>
    <property type="gene ID" value="PGSC0003DMG400047280"/>
</dbReference>
<proteinExistence type="predicted"/>
<dbReference type="PaxDb" id="4113-PGSC0003DMT400097709"/>
<accession>M1E187</accession>
<dbReference type="Proteomes" id="UP000011115">
    <property type="component" value="Unassembled WGS sequence"/>
</dbReference>
<evidence type="ECO:0000313" key="2">
    <source>
        <dbReference type="EnsemblPlants" id="PGSC0003DMT400097709"/>
    </source>
</evidence>
<evidence type="ECO:0000256" key="1">
    <source>
        <dbReference type="SAM" id="MobiDB-lite"/>
    </source>
</evidence>
<feature type="region of interest" description="Disordered" evidence="1">
    <location>
        <begin position="1"/>
        <end position="49"/>
    </location>
</feature>
<feature type="compositionally biased region" description="Basic and acidic residues" evidence="1">
    <location>
        <begin position="21"/>
        <end position="39"/>
    </location>
</feature>
<evidence type="ECO:0000313" key="3">
    <source>
        <dbReference type="Proteomes" id="UP000011115"/>
    </source>
</evidence>
<organism evidence="2 3">
    <name type="scientific">Solanum tuberosum</name>
    <name type="common">Potato</name>
    <dbReference type="NCBI Taxonomy" id="4113"/>
    <lineage>
        <taxon>Eukaryota</taxon>
        <taxon>Viridiplantae</taxon>
        <taxon>Streptophyta</taxon>
        <taxon>Embryophyta</taxon>
        <taxon>Tracheophyta</taxon>
        <taxon>Spermatophyta</taxon>
        <taxon>Magnoliopsida</taxon>
        <taxon>eudicotyledons</taxon>
        <taxon>Gunneridae</taxon>
        <taxon>Pentapetalae</taxon>
        <taxon>asterids</taxon>
        <taxon>lamiids</taxon>
        <taxon>Solanales</taxon>
        <taxon>Solanaceae</taxon>
        <taxon>Solanoideae</taxon>
        <taxon>Solaneae</taxon>
        <taxon>Solanum</taxon>
    </lineage>
</organism>
<protein>
    <submittedName>
        <fullName evidence="2">Uncharacterized protein</fullName>
    </submittedName>
</protein>
<reference evidence="3" key="1">
    <citation type="journal article" date="2011" name="Nature">
        <title>Genome sequence and analysis of the tuber crop potato.</title>
        <authorList>
            <consortium name="The Potato Genome Sequencing Consortium"/>
        </authorList>
    </citation>
    <scope>NUCLEOTIDE SEQUENCE [LARGE SCALE GENOMIC DNA]</scope>
    <source>
        <strain evidence="3">cv. DM1-3 516 R44</strain>
    </source>
</reference>
<dbReference type="Gramene" id="PGSC0003DMT400097709">
    <property type="protein sequence ID" value="PGSC0003DMT400097709"/>
    <property type="gene ID" value="PGSC0003DMG400047280"/>
</dbReference>